<evidence type="ECO:0000256" key="4">
    <source>
        <dbReference type="ARBA" id="ARBA00022605"/>
    </source>
</evidence>
<name>A0A840HZ14_9PROT</name>
<feature type="binding site" evidence="8">
    <location>
        <position position="70"/>
    </location>
    <ligand>
        <name>substrate</name>
    </ligand>
</feature>
<comment type="caution">
    <text evidence="10">The sequence shown here is derived from an EMBL/GenBank/DDBJ whole genome shotgun (WGS) entry which is preliminary data.</text>
</comment>
<dbReference type="EMBL" id="JACHOB010000001">
    <property type="protein sequence ID" value="MBB4658086.1"/>
    <property type="molecule type" value="Genomic_DNA"/>
</dbReference>
<comment type="similarity">
    <text evidence="2 8">Belongs to the diaminopimelate epimerase family.</text>
</comment>
<feature type="binding site" evidence="8">
    <location>
        <begin position="244"/>
        <end position="245"/>
    </location>
    <ligand>
        <name>substrate</name>
    </ligand>
</feature>
<comment type="function">
    <text evidence="8">Catalyzes the stereoinversion of LL-2,6-diaminopimelate (L,L-DAP) to meso-diaminopimelate (meso-DAP), a precursor of L-lysine and an essential component of the bacterial peptidoglycan.</text>
</comment>
<comment type="subunit">
    <text evidence="8">Homodimer.</text>
</comment>
<comment type="subcellular location">
    <subcellularLocation>
        <location evidence="8">Cytoplasm</location>
    </subcellularLocation>
</comment>
<evidence type="ECO:0000256" key="9">
    <source>
        <dbReference type="PROSITE-ProRule" id="PRU10125"/>
    </source>
</evidence>
<feature type="binding site" evidence="8">
    <location>
        <position position="183"/>
    </location>
    <ligand>
        <name>substrate</name>
    </ligand>
</feature>
<dbReference type="PROSITE" id="PS01326">
    <property type="entry name" value="DAP_EPIMERASE"/>
    <property type="match status" value="1"/>
</dbReference>
<dbReference type="UniPathway" id="UPA00034">
    <property type="reaction ID" value="UER00025"/>
</dbReference>
<feature type="binding site" evidence="8">
    <location>
        <position position="37"/>
    </location>
    <ligand>
        <name>substrate</name>
    </ligand>
</feature>
<feature type="binding site" evidence="8">
    <location>
        <begin position="234"/>
        <end position="235"/>
    </location>
    <ligand>
        <name>substrate</name>
    </ligand>
</feature>
<keyword evidence="8" id="KW-0963">Cytoplasm</keyword>
<evidence type="ECO:0000313" key="10">
    <source>
        <dbReference type="EMBL" id="MBB4658086.1"/>
    </source>
</evidence>
<dbReference type="InterPro" id="IPR018510">
    <property type="entry name" value="DAP_epimerase_AS"/>
</dbReference>
<evidence type="ECO:0000256" key="1">
    <source>
        <dbReference type="ARBA" id="ARBA00005196"/>
    </source>
</evidence>
<keyword evidence="5 8" id="KW-0457">Lysine biosynthesis</keyword>
<keyword evidence="6 8" id="KW-0413">Isomerase</keyword>
<dbReference type="RefSeq" id="WP_343074232.1">
    <property type="nucleotide sequence ID" value="NZ_JACHOB010000001.1"/>
</dbReference>
<evidence type="ECO:0000256" key="5">
    <source>
        <dbReference type="ARBA" id="ARBA00023154"/>
    </source>
</evidence>
<evidence type="ECO:0000256" key="7">
    <source>
        <dbReference type="ARBA" id="ARBA00051712"/>
    </source>
</evidence>
<dbReference type="Gene3D" id="3.10.310.10">
    <property type="entry name" value="Diaminopimelate Epimerase, Chain A, domain 1"/>
    <property type="match status" value="2"/>
</dbReference>
<dbReference type="GO" id="GO:0005829">
    <property type="term" value="C:cytosol"/>
    <property type="evidence" value="ECO:0007669"/>
    <property type="project" value="TreeGrafter"/>
</dbReference>
<dbReference type="AlphaFoldDB" id="A0A840HZ14"/>
<dbReference type="GO" id="GO:0009089">
    <property type="term" value="P:lysine biosynthetic process via diaminopimelate"/>
    <property type="evidence" value="ECO:0007669"/>
    <property type="project" value="UniProtKB-UniRule"/>
</dbReference>
<feature type="binding site" evidence="8">
    <location>
        <position position="216"/>
    </location>
    <ligand>
        <name>substrate</name>
    </ligand>
</feature>
<organism evidence="10 11">
    <name type="scientific">Parvularcula dongshanensis</name>
    <dbReference type="NCBI Taxonomy" id="1173995"/>
    <lineage>
        <taxon>Bacteria</taxon>
        <taxon>Pseudomonadati</taxon>
        <taxon>Pseudomonadota</taxon>
        <taxon>Alphaproteobacteria</taxon>
        <taxon>Parvularculales</taxon>
        <taxon>Parvularculaceae</taxon>
        <taxon>Parvularcula</taxon>
    </lineage>
</organism>
<evidence type="ECO:0000256" key="2">
    <source>
        <dbReference type="ARBA" id="ARBA00010219"/>
    </source>
</evidence>
<accession>A0A840HZ14</accession>
<feature type="active site" description="Proton donor" evidence="8">
    <location>
        <position position="96"/>
    </location>
</feature>
<keyword evidence="11" id="KW-1185">Reference proteome</keyword>
<reference evidence="10 11" key="1">
    <citation type="submission" date="2020-08" db="EMBL/GenBank/DDBJ databases">
        <title>Genomic Encyclopedia of Type Strains, Phase IV (KMG-IV): sequencing the most valuable type-strain genomes for metagenomic binning, comparative biology and taxonomic classification.</title>
        <authorList>
            <person name="Goeker M."/>
        </authorList>
    </citation>
    <scope>NUCLEOTIDE SEQUENCE [LARGE SCALE GENOMIC DNA]</scope>
    <source>
        <strain evidence="10 11">DSM 102850</strain>
    </source>
</reference>
<gene>
    <name evidence="8" type="primary">dapF</name>
    <name evidence="10" type="ORF">GGQ59_000586</name>
</gene>
<dbReference type="GO" id="GO:0008837">
    <property type="term" value="F:diaminopimelate epimerase activity"/>
    <property type="evidence" value="ECO:0007669"/>
    <property type="project" value="UniProtKB-UniRule"/>
</dbReference>
<comment type="pathway">
    <text evidence="1 8">Amino-acid biosynthesis; L-lysine biosynthesis via DAP pathway; DL-2,6-diaminopimelate from LL-2,6-diaminopimelate: step 1/1.</text>
</comment>
<keyword evidence="4 8" id="KW-0028">Amino-acid biosynthesis</keyword>
<evidence type="ECO:0000256" key="3">
    <source>
        <dbReference type="ARBA" id="ARBA00013080"/>
    </source>
</evidence>
<protein>
    <recommendedName>
        <fullName evidence="3 8">Diaminopimelate epimerase</fullName>
        <shortName evidence="8">DAP epimerase</shortName>
        <ecNumber evidence="3 8">5.1.1.7</ecNumber>
    </recommendedName>
    <alternativeName>
        <fullName evidence="8">PLP-independent amino acid racemase</fullName>
    </alternativeName>
</protein>
<dbReference type="HAMAP" id="MF_00197">
    <property type="entry name" value="DAP_epimerase"/>
    <property type="match status" value="1"/>
</dbReference>
<dbReference type="InterPro" id="IPR001653">
    <property type="entry name" value="DAP_epimerase_DapF"/>
</dbReference>
<proteinExistence type="inferred from homology"/>
<dbReference type="EC" id="5.1.1.7" evidence="3 8"/>
<dbReference type="Pfam" id="PF01678">
    <property type="entry name" value="DAP_epimerase"/>
    <property type="match status" value="2"/>
</dbReference>
<evidence type="ECO:0000313" key="11">
    <source>
        <dbReference type="Proteomes" id="UP000563524"/>
    </source>
</evidence>
<evidence type="ECO:0000256" key="8">
    <source>
        <dbReference type="HAMAP-Rule" id="MF_00197"/>
    </source>
</evidence>
<comment type="catalytic activity">
    <reaction evidence="7 8">
        <text>(2S,6S)-2,6-diaminopimelate = meso-2,6-diaminopimelate</text>
        <dbReference type="Rhea" id="RHEA:15393"/>
        <dbReference type="ChEBI" id="CHEBI:57609"/>
        <dbReference type="ChEBI" id="CHEBI:57791"/>
        <dbReference type="EC" id="5.1.1.7"/>
    </reaction>
</comment>
<dbReference type="NCBIfam" id="TIGR00652">
    <property type="entry name" value="DapF"/>
    <property type="match status" value="1"/>
</dbReference>
<feature type="site" description="Could be important to modulate the pK values of the two catalytic cysteine residues" evidence="8">
    <location>
        <position position="185"/>
    </location>
</feature>
<feature type="binding site" evidence="8">
    <location>
        <position position="87"/>
    </location>
    <ligand>
        <name>substrate</name>
    </ligand>
</feature>
<dbReference type="PANTHER" id="PTHR31689:SF0">
    <property type="entry name" value="DIAMINOPIMELATE EPIMERASE"/>
    <property type="match status" value="1"/>
</dbReference>
<feature type="binding site" evidence="8">
    <location>
        <begin position="97"/>
        <end position="98"/>
    </location>
    <ligand>
        <name>substrate</name>
    </ligand>
</feature>
<dbReference type="Proteomes" id="UP000563524">
    <property type="component" value="Unassembled WGS sequence"/>
</dbReference>
<dbReference type="SUPFAM" id="SSF54506">
    <property type="entry name" value="Diaminopimelate epimerase-like"/>
    <property type="match status" value="2"/>
</dbReference>
<dbReference type="PANTHER" id="PTHR31689">
    <property type="entry name" value="DIAMINOPIMELATE EPIMERASE, CHLOROPLASTIC"/>
    <property type="match status" value="1"/>
</dbReference>
<evidence type="ECO:0000256" key="6">
    <source>
        <dbReference type="ARBA" id="ARBA00023235"/>
    </source>
</evidence>
<feature type="active site" evidence="9">
    <location>
        <position position="96"/>
    </location>
</feature>
<sequence length="298" mass="32184">MAPRALMDADPPALYAARMSLEDLTGRRYWRMDGLGNEFVIVDLRGGARPMTADAARTLGDRSGAFGCDQVITLEEGRGLPRMGIWNADGSEAGACGNAARCVAWLLMEEDGEAATAFASPSGVLMAERLGPHRIAVDMGEPKLRWDQIPLAEAHEDTRYVDVKLGPIDKPVLWGPSAVSMGNPHCVFFVEDVATQRLDRFGPLVEHHPLFPEGVNVSVAQVRSRHDLRVRTWERGVGLTKACGTAACAALVSASRRRLTGRKANVELDGGALGIEWREEDGHVIMAGAVRLSGEGTF</sequence>
<feature type="site" description="Could be important to modulate the pK values of the two catalytic cysteine residues" evidence="8">
    <location>
        <position position="234"/>
    </location>
</feature>
<feature type="active site" description="Proton acceptor" evidence="8">
    <location>
        <position position="243"/>
    </location>
</feature>